<evidence type="ECO:0000256" key="1">
    <source>
        <dbReference type="SAM" id="Phobius"/>
    </source>
</evidence>
<gene>
    <name evidence="2" type="ORF">RGLFYP36_02448</name>
</gene>
<reference evidence="2" key="1">
    <citation type="submission" date="2019-11" db="EMBL/GenBank/DDBJ databases">
        <authorList>
            <person name="Feng L."/>
        </authorList>
    </citation>
    <scope>NUCLEOTIDE SEQUENCE</scope>
    <source>
        <strain evidence="2">RgnavusLFYP36</strain>
    </source>
</reference>
<proteinExistence type="predicted"/>
<dbReference type="EMBL" id="CACRUU010000098">
    <property type="protein sequence ID" value="VYU64771.1"/>
    <property type="molecule type" value="Genomic_DNA"/>
</dbReference>
<dbReference type="AlphaFoldDB" id="A0A6N3GLP3"/>
<keyword evidence="1" id="KW-0812">Transmembrane</keyword>
<keyword evidence="1" id="KW-0472">Membrane</keyword>
<organism evidence="2">
    <name type="scientific">Mediterraneibacter gnavus</name>
    <name type="common">Ruminococcus gnavus</name>
    <dbReference type="NCBI Taxonomy" id="33038"/>
    <lineage>
        <taxon>Bacteria</taxon>
        <taxon>Bacillati</taxon>
        <taxon>Bacillota</taxon>
        <taxon>Clostridia</taxon>
        <taxon>Lachnospirales</taxon>
        <taxon>Lachnospiraceae</taxon>
        <taxon>Mediterraneibacter</taxon>
    </lineage>
</organism>
<accession>A0A6N3GLP3</accession>
<name>A0A6N3GLP3_MEDGN</name>
<sequence>MSKKKQKKKSKIDIKTLAVSAILDLFVGILLMILDKLFN</sequence>
<evidence type="ECO:0000313" key="2">
    <source>
        <dbReference type="EMBL" id="VYU64771.1"/>
    </source>
</evidence>
<keyword evidence="1" id="KW-1133">Transmembrane helix</keyword>
<feature type="transmembrane region" description="Helical" evidence="1">
    <location>
        <begin position="12"/>
        <end position="34"/>
    </location>
</feature>
<protein>
    <submittedName>
        <fullName evidence="2">Uncharacterized protein</fullName>
    </submittedName>
</protein>